<evidence type="ECO:0000256" key="1">
    <source>
        <dbReference type="ARBA" id="ARBA00023002"/>
    </source>
</evidence>
<keyword evidence="4" id="KW-1185">Reference proteome</keyword>
<dbReference type="Proteomes" id="UP000619295">
    <property type="component" value="Unassembled WGS sequence"/>
</dbReference>
<dbReference type="GO" id="GO:0005737">
    <property type="term" value="C:cytoplasm"/>
    <property type="evidence" value="ECO:0007669"/>
    <property type="project" value="TreeGrafter"/>
</dbReference>
<keyword evidence="1" id="KW-0560">Oxidoreductase</keyword>
<evidence type="ECO:0000313" key="4">
    <source>
        <dbReference type="Proteomes" id="UP000619295"/>
    </source>
</evidence>
<dbReference type="RefSeq" id="WP_133560831.1">
    <property type="nucleotide sequence ID" value="NZ_JACXWY010000020.1"/>
</dbReference>
<proteinExistence type="predicted"/>
<comment type="caution">
    <text evidence="3">The sequence shown here is derived from an EMBL/GenBank/DDBJ whole genome shotgun (WGS) entry which is preliminary data.</text>
</comment>
<feature type="domain" description="FAD dependent oxidoreductase" evidence="2">
    <location>
        <begin position="4"/>
        <end position="346"/>
    </location>
</feature>
<evidence type="ECO:0000259" key="2">
    <source>
        <dbReference type="Pfam" id="PF01266"/>
    </source>
</evidence>
<protein>
    <submittedName>
        <fullName evidence="3">FAD-binding oxidoreductase</fullName>
    </submittedName>
</protein>
<dbReference type="PANTHER" id="PTHR13847">
    <property type="entry name" value="SARCOSINE DEHYDROGENASE-RELATED"/>
    <property type="match status" value="1"/>
</dbReference>
<name>A0A927I376_9HYPH</name>
<dbReference type="GO" id="GO:0016491">
    <property type="term" value="F:oxidoreductase activity"/>
    <property type="evidence" value="ECO:0007669"/>
    <property type="project" value="UniProtKB-KW"/>
</dbReference>
<evidence type="ECO:0000313" key="3">
    <source>
        <dbReference type="EMBL" id="MBD3848608.1"/>
    </source>
</evidence>
<dbReference type="SUPFAM" id="SSF51905">
    <property type="entry name" value="FAD/NAD(P)-binding domain"/>
    <property type="match status" value="1"/>
</dbReference>
<dbReference type="PRINTS" id="PR00420">
    <property type="entry name" value="RNGMNOXGNASE"/>
</dbReference>
<reference evidence="3" key="1">
    <citation type="submission" date="2020-09" db="EMBL/GenBank/DDBJ databases">
        <title>Bosea spartocytisi sp. nov. a root nodule endophyte of Spartocytisus supranubius in the high mountain ecosystem fo the Teide National Park (Canary Islands, Spain).</title>
        <authorList>
            <person name="Pulido-Suarez L."/>
            <person name="Peix A."/>
            <person name="Igual J.M."/>
            <person name="Socas-Perez N."/>
            <person name="Velazquez E."/>
            <person name="Flores-Felix J.D."/>
            <person name="Leon-Barrios M."/>
        </authorList>
    </citation>
    <scope>NUCLEOTIDE SEQUENCE</scope>
    <source>
        <strain evidence="3">SSUT16</strain>
    </source>
</reference>
<organism evidence="3 4">
    <name type="scientific">Bosea spartocytisi</name>
    <dbReference type="NCBI Taxonomy" id="2773451"/>
    <lineage>
        <taxon>Bacteria</taxon>
        <taxon>Pseudomonadati</taxon>
        <taxon>Pseudomonadota</taxon>
        <taxon>Alphaproteobacteria</taxon>
        <taxon>Hyphomicrobiales</taxon>
        <taxon>Boseaceae</taxon>
        <taxon>Bosea</taxon>
    </lineage>
</organism>
<dbReference type="Gene3D" id="3.30.9.10">
    <property type="entry name" value="D-Amino Acid Oxidase, subunit A, domain 2"/>
    <property type="match status" value="1"/>
</dbReference>
<gene>
    <name evidence="3" type="ORF">IED13_23170</name>
</gene>
<dbReference type="Gene3D" id="3.50.50.60">
    <property type="entry name" value="FAD/NAD(P)-binding domain"/>
    <property type="match status" value="1"/>
</dbReference>
<dbReference type="Pfam" id="PF01266">
    <property type="entry name" value="DAO"/>
    <property type="match status" value="1"/>
</dbReference>
<dbReference type="InterPro" id="IPR006076">
    <property type="entry name" value="FAD-dep_OxRdtase"/>
</dbReference>
<dbReference type="EMBL" id="JACXWY010000020">
    <property type="protein sequence ID" value="MBD3848608.1"/>
    <property type="molecule type" value="Genomic_DNA"/>
</dbReference>
<accession>A0A927I376</accession>
<dbReference type="AlphaFoldDB" id="A0A927I376"/>
<sequence>MTEIIVVGAGVLGTSVAYRLARAGAKVTVLEATRVGGGTSGISFAWTNSSNKTPRAYHDLNVAGMRAHAALKDEFGATPWWHGGGRIEWRAESEQAALKAKVERLRSWDYAAEWIDRKQLLELEPDIAPEAVGDAPIAWYPNDGWLDPVVYAHAMMSAARRHGATLRTQTRVAGLIVEGGRAKGVRSEGGETFHADIVVNCTGRWSNDTVGAAAPNVPLAPTIGFLVFTPPVPASIQRVIASPICDFRPDGAGRLMLHWGAADATVTPEIGVNPGMEQAQDLVDRLLRILPGLAPLKPEAARVTVRPIPQDGLSAIGPVPGVENYYVMVTHSGATLSPVLGAMAADEIVNGRTRPELSSFRPARFFP</sequence>
<dbReference type="InterPro" id="IPR036188">
    <property type="entry name" value="FAD/NAD-bd_sf"/>
</dbReference>